<dbReference type="OrthoDB" id="9795306at2"/>
<dbReference type="SUPFAM" id="SSF54593">
    <property type="entry name" value="Glyoxalase/Bleomycin resistance protein/Dihydroxybiphenyl dioxygenase"/>
    <property type="match status" value="1"/>
</dbReference>
<accession>A0A1M6QQZ8</accession>
<evidence type="ECO:0000259" key="1">
    <source>
        <dbReference type="Pfam" id="PF06983"/>
    </source>
</evidence>
<protein>
    <submittedName>
        <fullName evidence="2">PhnB protein</fullName>
    </submittedName>
</protein>
<dbReference type="PANTHER" id="PTHR33990">
    <property type="entry name" value="PROTEIN YJDN-RELATED"/>
    <property type="match status" value="1"/>
</dbReference>
<dbReference type="EMBL" id="LT670844">
    <property type="protein sequence ID" value="SHK22722.1"/>
    <property type="molecule type" value="Genomic_DNA"/>
</dbReference>
<dbReference type="AlphaFoldDB" id="A0A1M6QQZ8"/>
<sequence>MQVNPYLYYNGNCEAALKYYEKALGAKIEMMMTHESAPADMPTPPEWKKKIMHARASLGGATIMASDAPPGHFHKPQGFSVSLLVEDLADAERKFKALSDGGRVDMAFAKTFFAKGFGMCVDKFDIPWMVFCPAEQG</sequence>
<gene>
    <name evidence="2" type="ORF">SAMN05444159_2760</name>
</gene>
<dbReference type="PANTHER" id="PTHR33990:SF1">
    <property type="entry name" value="PROTEIN YJDN"/>
    <property type="match status" value="1"/>
</dbReference>
<dbReference type="Proteomes" id="UP000189935">
    <property type="component" value="Chromosome I"/>
</dbReference>
<dbReference type="Gene3D" id="3.10.180.10">
    <property type="entry name" value="2,3-Dihydroxybiphenyl 1,2-Dioxygenase, domain 1"/>
    <property type="match status" value="1"/>
</dbReference>
<organism evidence="2 3">
    <name type="scientific">Bradyrhizobium lablabi</name>
    <dbReference type="NCBI Taxonomy" id="722472"/>
    <lineage>
        <taxon>Bacteria</taxon>
        <taxon>Pseudomonadati</taxon>
        <taxon>Pseudomonadota</taxon>
        <taxon>Alphaproteobacteria</taxon>
        <taxon>Hyphomicrobiales</taxon>
        <taxon>Nitrobacteraceae</taxon>
        <taxon>Bradyrhizobium</taxon>
    </lineage>
</organism>
<dbReference type="RefSeq" id="WP_079538651.1">
    <property type="nucleotide sequence ID" value="NZ_LT670844.1"/>
</dbReference>
<dbReference type="InterPro" id="IPR028973">
    <property type="entry name" value="PhnB-like"/>
</dbReference>
<reference evidence="2 3" key="1">
    <citation type="submission" date="2016-11" db="EMBL/GenBank/DDBJ databases">
        <authorList>
            <person name="Jaros S."/>
            <person name="Januszkiewicz K."/>
            <person name="Wedrychowicz H."/>
        </authorList>
    </citation>
    <scope>NUCLEOTIDE SEQUENCE [LARGE SCALE GENOMIC DNA]</scope>
    <source>
        <strain evidence="2 3">GAS499</strain>
    </source>
</reference>
<evidence type="ECO:0000313" key="3">
    <source>
        <dbReference type="Proteomes" id="UP000189935"/>
    </source>
</evidence>
<evidence type="ECO:0000313" key="2">
    <source>
        <dbReference type="EMBL" id="SHK22722.1"/>
    </source>
</evidence>
<name>A0A1M6QQZ8_9BRAD</name>
<dbReference type="Pfam" id="PF06983">
    <property type="entry name" value="3-dmu-9_3-mt"/>
    <property type="match status" value="1"/>
</dbReference>
<proteinExistence type="predicted"/>
<dbReference type="CDD" id="cd06588">
    <property type="entry name" value="PhnB_like"/>
    <property type="match status" value="1"/>
</dbReference>
<feature type="domain" description="PhnB-like" evidence="1">
    <location>
        <begin position="3"/>
        <end position="130"/>
    </location>
</feature>
<dbReference type="InterPro" id="IPR029068">
    <property type="entry name" value="Glyas_Bleomycin-R_OHBP_Dase"/>
</dbReference>